<dbReference type="InterPro" id="IPR016181">
    <property type="entry name" value="Acyl_CoA_acyltransferase"/>
</dbReference>
<accession>A0A6C2CR37</accession>
<dbReference type="InterPro" id="IPR000182">
    <property type="entry name" value="GNAT_dom"/>
</dbReference>
<dbReference type="Pfam" id="PF00583">
    <property type="entry name" value="Acetyltransf_1"/>
    <property type="match status" value="1"/>
</dbReference>
<keyword evidence="3" id="KW-1185">Reference proteome</keyword>
<protein>
    <submittedName>
        <fullName evidence="2">GNAT family N-acetyltransferase</fullName>
    </submittedName>
</protein>
<dbReference type="CDD" id="cd04301">
    <property type="entry name" value="NAT_SF"/>
    <property type="match status" value="1"/>
</dbReference>
<dbReference type="AlphaFoldDB" id="A0A6C2CR37"/>
<name>A0A6C2CR37_9RHOO</name>
<reference evidence="2 3" key="1">
    <citation type="submission" date="2019-01" db="EMBL/GenBank/DDBJ databases">
        <title>Zoogloea oleivorans genome sequencing and assembly.</title>
        <authorList>
            <person name="Tancsics A."/>
            <person name="Farkas M."/>
            <person name="Kriszt B."/>
            <person name="Maroti G."/>
            <person name="Horvath B."/>
        </authorList>
    </citation>
    <scope>NUCLEOTIDE SEQUENCE [LARGE SCALE GENOMIC DNA]</scope>
    <source>
        <strain evidence="2 3">Buc</strain>
    </source>
</reference>
<dbReference type="Proteomes" id="UP000389128">
    <property type="component" value="Unassembled WGS sequence"/>
</dbReference>
<proteinExistence type="predicted"/>
<comment type="caution">
    <text evidence="2">The sequence shown here is derived from an EMBL/GenBank/DDBJ whole genome shotgun (WGS) entry which is preliminary data.</text>
</comment>
<organism evidence="2 3">
    <name type="scientific">Zoogloea oleivorans</name>
    <dbReference type="NCBI Taxonomy" id="1552750"/>
    <lineage>
        <taxon>Bacteria</taxon>
        <taxon>Pseudomonadati</taxon>
        <taxon>Pseudomonadota</taxon>
        <taxon>Betaproteobacteria</taxon>
        <taxon>Rhodocyclales</taxon>
        <taxon>Zoogloeaceae</taxon>
        <taxon>Zoogloea</taxon>
    </lineage>
</organism>
<evidence type="ECO:0000313" key="2">
    <source>
        <dbReference type="EMBL" id="TYC56587.1"/>
    </source>
</evidence>
<dbReference type="SUPFAM" id="SSF55729">
    <property type="entry name" value="Acyl-CoA N-acyltransferases (Nat)"/>
    <property type="match status" value="1"/>
</dbReference>
<dbReference type="OrthoDB" id="9796919at2"/>
<dbReference type="RefSeq" id="WP_148579325.1">
    <property type="nucleotide sequence ID" value="NZ_SDKK01000010.1"/>
</dbReference>
<dbReference type="EMBL" id="SDKK01000010">
    <property type="protein sequence ID" value="TYC56587.1"/>
    <property type="molecule type" value="Genomic_DNA"/>
</dbReference>
<feature type="domain" description="N-acetyltransferase" evidence="1">
    <location>
        <begin position="118"/>
        <end position="268"/>
    </location>
</feature>
<gene>
    <name evidence="2" type="ORF">ETQ85_12100</name>
</gene>
<evidence type="ECO:0000313" key="3">
    <source>
        <dbReference type="Proteomes" id="UP000389128"/>
    </source>
</evidence>
<dbReference type="PROSITE" id="PS51186">
    <property type="entry name" value="GNAT"/>
    <property type="match status" value="1"/>
</dbReference>
<dbReference type="Gene3D" id="3.40.630.30">
    <property type="match status" value="1"/>
</dbReference>
<dbReference type="GO" id="GO:0016747">
    <property type="term" value="F:acyltransferase activity, transferring groups other than amino-acyl groups"/>
    <property type="evidence" value="ECO:0007669"/>
    <property type="project" value="InterPro"/>
</dbReference>
<keyword evidence="2" id="KW-0808">Transferase</keyword>
<evidence type="ECO:0000259" key="1">
    <source>
        <dbReference type="PROSITE" id="PS51186"/>
    </source>
</evidence>
<sequence length="268" mass="29975">MSCNTESLSQATPTSGVIDTPALRLAWSEAPWDTVIFGYPVLQITDIQVHSPAAAKDIAQFVHARDAVGSRLVSCRLPHERLRESMLLEEIGFRFIEMLYQPEFDNLQSHSVDHGHGLSVTRATAADLPEVLEAAGSAFGNERFHIDPRLPSPLGDLRYQNWVRSSLDHASQRLHVLRDGPLLVAFFVTEQLADGTCYWHLNAVAPGAQGQGYGWRAWQAMLAQAHLEGAERVRTAIVARNHRVLNLYARLGFRFPAPLMTFHWVHPE</sequence>